<evidence type="ECO:0000259" key="3">
    <source>
        <dbReference type="PROSITE" id="PS50110"/>
    </source>
</evidence>
<dbReference type="OrthoDB" id="2897546at2"/>
<evidence type="ECO:0000313" key="5">
    <source>
        <dbReference type="Proteomes" id="UP000321157"/>
    </source>
</evidence>
<dbReference type="PROSITE" id="PS50110">
    <property type="entry name" value="RESPONSE_REGULATORY"/>
    <property type="match status" value="1"/>
</dbReference>
<evidence type="ECO:0000313" key="4">
    <source>
        <dbReference type="EMBL" id="GEN34839.1"/>
    </source>
</evidence>
<organism evidence="4 5">
    <name type="scientific">Aneurinibacillus danicus</name>
    <dbReference type="NCBI Taxonomy" id="267746"/>
    <lineage>
        <taxon>Bacteria</taxon>
        <taxon>Bacillati</taxon>
        <taxon>Bacillota</taxon>
        <taxon>Bacilli</taxon>
        <taxon>Bacillales</taxon>
        <taxon>Paenibacillaceae</taxon>
        <taxon>Aneurinibacillus group</taxon>
        <taxon>Aneurinibacillus</taxon>
    </lineage>
</organism>
<dbReference type="GO" id="GO:0000160">
    <property type="term" value="P:phosphorelay signal transduction system"/>
    <property type="evidence" value="ECO:0007669"/>
    <property type="project" value="InterPro"/>
</dbReference>
<keyword evidence="5" id="KW-1185">Reference proteome</keyword>
<dbReference type="AlphaFoldDB" id="A0A511V7Q3"/>
<dbReference type="SMART" id="SM00448">
    <property type="entry name" value="REC"/>
    <property type="match status" value="1"/>
</dbReference>
<comment type="caution">
    <text evidence="4">The sequence shown here is derived from an EMBL/GenBank/DDBJ whole genome shotgun (WGS) entry which is preliminary data.</text>
</comment>
<dbReference type="RefSeq" id="WP_146810099.1">
    <property type="nucleotide sequence ID" value="NZ_BJXX01000099.1"/>
</dbReference>
<dbReference type="Pfam" id="PF00072">
    <property type="entry name" value="Response_reg"/>
    <property type="match status" value="1"/>
</dbReference>
<keyword evidence="1" id="KW-0597">Phosphoprotein</keyword>
<evidence type="ECO:0000256" key="2">
    <source>
        <dbReference type="PROSITE-ProRule" id="PRU00169"/>
    </source>
</evidence>
<dbReference type="EMBL" id="BJXX01000099">
    <property type="protein sequence ID" value="GEN34839.1"/>
    <property type="molecule type" value="Genomic_DNA"/>
</dbReference>
<accession>A0A511V7Q3</accession>
<dbReference type="SUPFAM" id="SSF52172">
    <property type="entry name" value="CheY-like"/>
    <property type="match status" value="1"/>
</dbReference>
<evidence type="ECO:0000256" key="1">
    <source>
        <dbReference type="ARBA" id="ARBA00022553"/>
    </source>
</evidence>
<comment type="caution">
    <text evidence="2">Lacks conserved residue(s) required for the propagation of feature annotation.</text>
</comment>
<name>A0A511V7Q3_9BACL</name>
<dbReference type="InterPro" id="IPR001789">
    <property type="entry name" value="Sig_transdc_resp-reg_receiver"/>
</dbReference>
<dbReference type="Gene3D" id="3.40.50.2300">
    <property type="match status" value="1"/>
</dbReference>
<proteinExistence type="predicted"/>
<reference evidence="4 5" key="1">
    <citation type="submission" date="2019-07" db="EMBL/GenBank/DDBJ databases">
        <title>Whole genome shotgun sequence of Aneurinibacillus danicus NBRC 102444.</title>
        <authorList>
            <person name="Hosoyama A."/>
            <person name="Uohara A."/>
            <person name="Ohji S."/>
            <person name="Ichikawa N."/>
        </authorList>
    </citation>
    <scope>NUCLEOTIDE SEQUENCE [LARGE SCALE GENOMIC DNA]</scope>
    <source>
        <strain evidence="4 5">NBRC 102444</strain>
    </source>
</reference>
<dbReference type="Proteomes" id="UP000321157">
    <property type="component" value="Unassembled WGS sequence"/>
</dbReference>
<feature type="domain" description="Response regulatory" evidence="3">
    <location>
        <begin position="5"/>
        <end position="116"/>
    </location>
</feature>
<dbReference type="PANTHER" id="PTHR44591">
    <property type="entry name" value="STRESS RESPONSE REGULATOR PROTEIN 1"/>
    <property type="match status" value="1"/>
</dbReference>
<dbReference type="PANTHER" id="PTHR44591:SF3">
    <property type="entry name" value="RESPONSE REGULATORY DOMAIN-CONTAINING PROTEIN"/>
    <property type="match status" value="1"/>
</dbReference>
<dbReference type="InterPro" id="IPR011006">
    <property type="entry name" value="CheY-like_superfamily"/>
</dbReference>
<sequence>MKNGRVALLESEPLHVRLLLYNLQRKGYEVECYEDEQSFLASLQNESFDACIISVQLDKTNGLQIGGRIRACGIDTPILFLSTGDEEAYAFSLTHTEIIKKPFQVADLLEKLEQITSLRSSVSSVIQKI</sequence>
<dbReference type="InterPro" id="IPR050595">
    <property type="entry name" value="Bact_response_regulator"/>
</dbReference>
<protein>
    <recommendedName>
        <fullName evidence="3">Response regulatory domain-containing protein</fullName>
    </recommendedName>
</protein>
<gene>
    <name evidence="4" type="ORF">ADA01nite_22990</name>
</gene>